<name>A0A8S3CIW5_9BILA</name>
<organism evidence="2 3">
    <name type="scientific">Rotaria magnacalcarata</name>
    <dbReference type="NCBI Taxonomy" id="392030"/>
    <lineage>
        <taxon>Eukaryota</taxon>
        <taxon>Metazoa</taxon>
        <taxon>Spiralia</taxon>
        <taxon>Gnathifera</taxon>
        <taxon>Rotifera</taxon>
        <taxon>Eurotatoria</taxon>
        <taxon>Bdelloidea</taxon>
        <taxon>Philodinida</taxon>
        <taxon>Philodinidae</taxon>
        <taxon>Rotaria</taxon>
    </lineage>
</organism>
<feature type="region of interest" description="Disordered" evidence="1">
    <location>
        <begin position="1"/>
        <end position="55"/>
    </location>
</feature>
<sequence>YPPGYGHAPPTQYRPQMSQRSAQYPSNVQWQQQQQQQHPPPQQQWQPNAYGNDLN</sequence>
<evidence type="ECO:0000256" key="1">
    <source>
        <dbReference type="SAM" id="MobiDB-lite"/>
    </source>
</evidence>
<dbReference type="EMBL" id="CAJOBJ010181143">
    <property type="protein sequence ID" value="CAF4918565.1"/>
    <property type="molecule type" value="Genomic_DNA"/>
</dbReference>
<reference evidence="2" key="1">
    <citation type="submission" date="2021-02" db="EMBL/GenBank/DDBJ databases">
        <authorList>
            <person name="Nowell W R."/>
        </authorList>
    </citation>
    <scope>NUCLEOTIDE SEQUENCE</scope>
</reference>
<proteinExistence type="predicted"/>
<feature type="non-terminal residue" evidence="2">
    <location>
        <position position="1"/>
    </location>
</feature>
<protein>
    <submittedName>
        <fullName evidence="2">Uncharacterized protein</fullName>
    </submittedName>
</protein>
<gene>
    <name evidence="2" type="ORF">GIL414_LOCUS52684</name>
</gene>
<evidence type="ECO:0000313" key="3">
    <source>
        <dbReference type="Proteomes" id="UP000681720"/>
    </source>
</evidence>
<comment type="caution">
    <text evidence="2">The sequence shown here is derived from an EMBL/GenBank/DDBJ whole genome shotgun (WGS) entry which is preliminary data.</text>
</comment>
<evidence type="ECO:0000313" key="2">
    <source>
        <dbReference type="EMBL" id="CAF4918565.1"/>
    </source>
</evidence>
<accession>A0A8S3CIW5</accession>
<dbReference type="Proteomes" id="UP000681720">
    <property type="component" value="Unassembled WGS sequence"/>
</dbReference>
<feature type="compositionally biased region" description="Low complexity" evidence="1">
    <location>
        <begin position="29"/>
        <end position="47"/>
    </location>
</feature>
<dbReference type="AlphaFoldDB" id="A0A8S3CIW5"/>
<feature type="compositionally biased region" description="Polar residues" evidence="1">
    <location>
        <begin position="13"/>
        <end position="28"/>
    </location>
</feature>